<dbReference type="Pfam" id="PF03466">
    <property type="entry name" value="LysR_substrate"/>
    <property type="match status" value="1"/>
</dbReference>
<dbReference type="RefSeq" id="WP_193928701.1">
    <property type="nucleotide sequence ID" value="NZ_JADEYC010000019.1"/>
</dbReference>
<dbReference type="GO" id="GO:0003677">
    <property type="term" value="F:DNA binding"/>
    <property type="evidence" value="ECO:0007669"/>
    <property type="project" value="UniProtKB-KW"/>
</dbReference>
<keyword evidence="7" id="KW-1185">Reference proteome</keyword>
<dbReference type="SUPFAM" id="SSF46785">
    <property type="entry name" value="Winged helix' DNA-binding domain"/>
    <property type="match status" value="1"/>
</dbReference>
<dbReference type="Pfam" id="PF00126">
    <property type="entry name" value="HTH_1"/>
    <property type="match status" value="1"/>
</dbReference>
<evidence type="ECO:0000256" key="4">
    <source>
        <dbReference type="ARBA" id="ARBA00023163"/>
    </source>
</evidence>
<accession>A0A929G0X9</accession>
<comment type="similarity">
    <text evidence="1">Belongs to the LysR transcriptional regulatory family.</text>
</comment>
<dbReference type="InterPro" id="IPR050950">
    <property type="entry name" value="HTH-type_LysR_regulators"/>
</dbReference>
<dbReference type="PRINTS" id="PR00039">
    <property type="entry name" value="HTHLYSR"/>
</dbReference>
<name>A0A929G0X9_9PSEU</name>
<keyword evidence="4" id="KW-0804">Transcription</keyword>
<dbReference type="InterPro" id="IPR036388">
    <property type="entry name" value="WH-like_DNA-bd_sf"/>
</dbReference>
<feature type="domain" description="HTH lysR-type" evidence="5">
    <location>
        <begin position="1"/>
        <end position="58"/>
    </location>
</feature>
<evidence type="ECO:0000256" key="1">
    <source>
        <dbReference type="ARBA" id="ARBA00009437"/>
    </source>
</evidence>
<dbReference type="InterPro" id="IPR005119">
    <property type="entry name" value="LysR_subst-bd"/>
</dbReference>
<evidence type="ECO:0000256" key="3">
    <source>
        <dbReference type="ARBA" id="ARBA00023125"/>
    </source>
</evidence>
<comment type="caution">
    <text evidence="6">The sequence shown here is derived from an EMBL/GenBank/DDBJ whole genome shotgun (WGS) entry which is preliminary data.</text>
</comment>
<gene>
    <name evidence="6" type="ORF">IQ251_12490</name>
</gene>
<organism evidence="6 7">
    <name type="scientific">Saccharopolyspora montiporae</name>
    <dbReference type="NCBI Taxonomy" id="2781240"/>
    <lineage>
        <taxon>Bacteria</taxon>
        <taxon>Bacillati</taxon>
        <taxon>Actinomycetota</taxon>
        <taxon>Actinomycetes</taxon>
        <taxon>Pseudonocardiales</taxon>
        <taxon>Pseudonocardiaceae</taxon>
        <taxon>Saccharopolyspora</taxon>
    </lineage>
</organism>
<keyword evidence="2" id="KW-0805">Transcription regulation</keyword>
<dbReference type="Gene3D" id="1.10.10.10">
    <property type="entry name" value="Winged helix-like DNA-binding domain superfamily/Winged helix DNA-binding domain"/>
    <property type="match status" value="1"/>
</dbReference>
<dbReference type="AlphaFoldDB" id="A0A929G0X9"/>
<evidence type="ECO:0000313" key="6">
    <source>
        <dbReference type="EMBL" id="MBE9375262.1"/>
    </source>
</evidence>
<keyword evidence="3" id="KW-0238">DNA-binding</keyword>
<dbReference type="EMBL" id="JADEYC010000019">
    <property type="protein sequence ID" value="MBE9375262.1"/>
    <property type="molecule type" value="Genomic_DNA"/>
</dbReference>
<protein>
    <submittedName>
        <fullName evidence="6">LysR family transcriptional regulator</fullName>
    </submittedName>
</protein>
<dbReference type="PANTHER" id="PTHR30419">
    <property type="entry name" value="HTH-TYPE TRANSCRIPTIONAL REGULATOR YBHD"/>
    <property type="match status" value="1"/>
</dbReference>
<reference evidence="6" key="1">
    <citation type="submission" date="2020-10" db="EMBL/GenBank/DDBJ databases">
        <title>Diversity and distribution of actinomycetes associated with coral in the coast of Hainan.</title>
        <authorList>
            <person name="Li F."/>
        </authorList>
    </citation>
    <scope>NUCLEOTIDE SEQUENCE</scope>
    <source>
        <strain evidence="6">HNM0983</strain>
    </source>
</reference>
<evidence type="ECO:0000313" key="7">
    <source>
        <dbReference type="Proteomes" id="UP000598360"/>
    </source>
</evidence>
<dbReference type="CDD" id="cd05466">
    <property type="entry name" value="PBP2_LTTR_substrate"/>
    <property type="match status" value="1"/>
</dbReference>
<dbReference type="InterPro" id="IPR036390">
    <property type="entry name" value="WH_DNA-bd_sf"/>
</dbReference>
<dbReference type="GO" id="GO:0003700">
    <property type="term" value="F:DNA-binding transcription factor activity"/>
    <property type="evidence" value="ECO:0007669"/>
    <property type="project" value="InterPro"/>
</dbReference>
<proteinExistence type="inferred from homology"/>
<dbReference type="Gene3D" id="3.40.190.290">
    <property type="match status" value="1"/>
</dbReference>
<dbReference type="GO" id="GO:0005829">
    <property type="term" value="C:cytosol"/>
    <property type="evidence" value="ECO:0007669"/>
    <property type="project" value="TreeGrafter"/>
</dbReference>
<dbReference type="FunFam" id="1.10.10.10:FF:000001">
    <property type="entry name" value="LysR family transcriptional regulator"/>
    <property type="match status" value="1"/>
</dbReference>
<evidence type="ECO:0000259" key="5">
    <source>
        <dbReference type="PROSITE" id="PS50931"/>
    </source>
</evidence>
<dbReference type="PROSITE" id="PS50931">
    <property type="entry name" value="HTH_LYSR"/>
    <property type="match status" value="1"/>
</dbReference>
<dbReference type="Proteomes" id="UP000598360">
    <property type="component" value="Unassembled WGS sequence"/>
</dbReference>
<dbReference type="InterPro" id="IPR000847">
    <property type="entry name" value="LysR_HTH_N"/>
</dbReference>
<evidence type="ECO:0000256" key="2">
    <source>
        <dbReference type="ARBA" id="ARBA00023015"/>
    </source>
</evidence>
<dbReference type="SUPFAM" id="SSF53850">
    <property type="entry name" value="Periplasmic binding protein-like II"/>
    <property type="match status" value="1"/>
</dbReference>
<sequence>MERKQLEYFLAIAGHGSFTGAAAALRVAQPSLSYAIRALEKEIGVPVFRRLGRGVALTPTGEALLTPARQIVREFAKLHTEALRVTELASGRLDIVAVTTLTVDPLASFVGEFRSRYPGVEINIVDPENSAAVVDAVRRGDCELGLTEIDIPAEGMEVLDLPEQEIFAVFPPDGRSRGRTPVPAREFAKHDVVTTPTGTTTRSTIDAVLADAGAKARIAVEVTHRAAIVPLVLAGAGASILPSRLAHDAAALGAVIAPLDPPATRHGVVVHPSGPLSPAAQAFVDLVRESC</sequence>